<comment type="caution">
    <text evidence="4">The sequence shown here is derived from an EMBL/GenBank/DDBJ whole genome shotgun (WGS) entry which is preliminary data.</text>
</comment>
<gene>
    <name evidence="4" type="ORF">CkaCkLH20_04383</name>
</gene>
<evidence type="ECO:0000313" key="5">
    <source>
        <dbReference type="Proteomes" id="UP000781932"/>
    </source>
</evidence>
<feature type="signal peptide" evidence="1">
    <location>
        <begin position="1"/>
        <end position="19"/>
    </location>
</feature>
<sequence length="629" mass="68213">MKAILQTLIMALHLWQANAQVPEPAGVTASLNSIRYFVPSQSVGRIPKNAFNLADGLGLFPITVINTDYSTLDDQTLQNAITNFSASDDVFQLGFSQALYVQPATESSRDLRQNVSHTGNFAVFVSQPNLSNSTAIPNGPYFVSSAGTVHRAYRLYSDISGAFTESTIENQDGSHYSVSTMIDQSVAVAVPSRLYYEKSADKPLAGVRIGVKDIFNVRGLKTSNGNRAWYDLYPAANETALAVQNLLDAGAVLVGKMKTSQFANGESATADWVDYNAPFNPRGDGYQDPSSSSAGSAAGEAAYGWLDITLGSDTGGSIRSPSQVQGVFGNRPKGHGLVSLDNVMPLAPEFDTAGLFARDPKLWAEAAAVLYGPNITMMSSYPSKLLTIGFPDEVSSDFDDVLHHFLSNLTVFLSATVTPFNLTKSWDRMNPEQPNLLSFINNTYEVLSAQEQARLVRDPFYADYAAVNDGRLPHVNPAPLQRWALGDNSASTIEEGVANKTRFMDWFNSKVLFRDSRTCSDSLLVYVPRTPTSTLRDKYISGPQTPKSFSTSRISVISETPDMVVPIGQVAYQSTITNHTEYLPVSVDFMAAKGCDGMLFSLINDLLDVGIIKISQPGRSLVNGGNILL</sequence>
<dbReference type="GeneID" id="62160176"/>
<evidence type="ECO:0000259" key="2">
    <source>
        <dbReference type="Pfam" id="PF01425"/>
    </source>
</evidence>
<evidence type="ECO:0000313" key="4">
    <source>
        <dbReference type="EMBL" id="KAF9878345.1"/>
    </source>
</evidence>
<feature type="domain" description="Amidase" evidence="2">
    <location>
        <begin position="177"/>
        <end position="377"/>
    </location>
</feature>
<dbReference type="Gene3D" id="3.90.1300.10">
    <property type="entry name" value="Amidase signature (AS) domain"/>
    <property type="match status" value="1"/>
</dbReference>
<proteinExistence type="predicted"/>
<feature type="chain" id="PRO_5040272011" description="Amidase domain-containing protein" evidence="1">
    <location>
        <begin position="20"/>
        <end position="629"/>
    </location>
</feature>
<keyword evidence="1" id="KW-0732">Signal</keyword>
<dbReference type="InterPro" id="IPR023631">
    <property type="entry name" value="Amidase_dom"/>
</dbReference>
<protein>
    <recommendedName>
        <fullName evidence="6">Amidase domain-containing protein</fullName>
    </recommendedName>
</protein>
<reference evidence="4" key="2">
    <citation type="submission" date="2020-11" db="EMBL/GenBank/DDBJ databases">
        <title>Whole genome sequencing of Colletotrichum sp.</title>
        <authorList>
            <person name="Li H."/>
        </authorList>
    </citation>
    <scope>NUCLEOTIDE SEQUENCE</scope>
    <source>
        <strain evidence="4">CkLH20</strain>
    </source>
</reference>
<dbReference type="InterPro" id="IPR058329">
    <property type="entry name" value="Arp1_N"/>
</dbReference>
<dbReference type="PANTHER" id="PTHR46310:SF7">
    <property type="entry name" value="AMIDASE 1"/>
    <property type="match status" value="1"/>
</dbReference>
<dbReference type="PANTHER" id="PTHR46310">
    <property type="entry name" value="AMIDASE 1"/>
    <property type="match status" value="1"/>
</dbReference>
<evidence type="ECO:0000256" key="1">
    <source>
        <dbReference type="SAM" id="SignalP"/>
    </source>
</evidence>
<dbReference type="Proteomes" id="UP000781932">
    <property type="component" value="Unassembled WGS sequence"/>
</dbReference>
<evidence type="ECO:0000259" key="3">
    <source>
        <dbReference type="Pfam" id="PF26053"/>
    </source>
</evidence>
<name>A0A9P6I9A0_9PEZI</name>
<organism evidence="4 5">
    <name type="scientific">Colletotrichum karsti</name>
    <dbReference type="NCBI Taxonomy" id="1095194"/>
    <lineage>
        <taxon>Eukaryota</taxon>
        <taxon>Fungi</taxon>
        <taxon>Dikarya</taxon>
        <taxon>Ascomycota</taxon>
        <taxon>Pezizomycotina</taxon>
        <taxon>Sordariomycetes</taxon>
        <taxon>Hypocreomycetidae</taxon>
        <taxon>Glomerellales</taxon>
        <taxon>Glomerellaceae</taxon>
        <taxon>Colletotrichum</taxon>
        <taxon>Colletotrichum boninense species complex</taxon>
    </lineage>
</organism>
<dbReference type="Pfam" id="PF26053">
    <property type="entry name" value="DUF8016"/>
    <property type="match status" value="1"/>
</dbReference>
<dbReference type="Pfam" id="PF01425">
    <property type="entry name" value="Amidase"/>
    <property type="match status" value="1"/>
</dbReference>
<accession>A0A9P6I9A0</accession>
<dbReference type="RefSeq" id="XP_038747806.1">
    <property type="nucleotide sequence ID" value="XM_038887102.1"/>
</dbReference>
<dbReference type="OrthoDB" id="5423360at2759"/>
<dbReference type="SUPFAM" id="SSF75304">
    <property type="entry name" value="Amidase signature (AS) enzymes"/>
    <property type="match status" value="1"/>
</dbReference>
<reference evidence="4" key="1">
    <citation type="submission" date="2020-03" db="EMBL/GenBank/DDBJ databases">
        <authorList>
            <person name="He L."/>
        </authorList>
    </citation>
    <scope>NUCLEOTIDE SEQUENCE</scope>
    <source>
        <strain evidence="4">CkLH20</strain>
    </source>
</reference>
<dbReference type="EMBL" id="JAATWM020000011">
    <property type="protein sequence ID" value="KAF9878345.1"/>
    <property type="molecule type" value="Genomic_DNA"/>
</dbReference>
<keyword evidence="5" id="KW-1185">Reference proteome</keyword>
<evidence type="ECO:0008006" key="6">
    <source>
        <dbReference type="Google" id="ProtNLM"/>
    </source>
</evidence>
<dbReference type="InterPro" id="IPR036928">
    <property type="entry name" value="AS_sf"/>
</dbReference>
<feature type="domain" description="Scytalone dehydratase-like protein Arp1 N-terminal" evidence="3">
    <location>
        <begin position="54"/>
        <end position="156"/>
    </location>
</feature>
<dbReference type="AlphaFoldDB" id="A0A9P6I9A0"/>